<name>A0A1H0B264_9EURY</name>
<reference evidence="2 3" key="1">
    <citation type="submission" date="2016-10" db="EMBL/GenBank/DDBJ databases">
        <authorList>
            <person name="de Groot N.N."/>
        </authorList>
    </citation>
    <scope>NUCLEOTIDE SEQUENCE [LARGE SCALE GENOMIC DNA]</scope>
    <source>
        <strain evidence="3">EB21,IBRC-M 10013,KCTC 4048</strain>
    </source>
</reference>
<accession>A0A1H0B264</accession>
<protein>
    <recommendedName>
        <fullName evidence="4">PIN domain-containing protein</fullName>
    </recommendedName>
</protein>
<gene>
    <name evidence="2" type="ORF">SAMN05192554_1333</name>
</gene>
<proteinExistence type="predicted"/>
<sequence length="119" mass="12929">MIVADTSALISVATVDLLETLLTEYDVRTTETVLEGLTDTAQYDDSHGRAAQCVLDNTDQMRVHDIGSAVETSRIDIGEGNTAALANELDAEFIESSRRIPRGLTSGRKPTLPFPTHVR</sequence>
<evidence type="ECO:0008006" key="4">
    <source>
        <dbReference type="Google" id="ProtNLM"/>
    </source>
</evidence>
<dbReference type="STRING" id="996166.SAMN05192554_1333"/>
<organism evidence="2 3">
    <name type="scientific">Haloarchaeobius iranensis</name>
    <dbReference type="NCBI Taxonomy" id="996166"/>
    <lineage>
        <taxon>Archaea</taxon>
        <taxon>Methanobacteriati</taxon>
        <taxon>Methanobacteriota</taxon>
        <taxon>Stenosarchaea group</taxon>
        <taxon>Halobacteria</taxon>
        <taxon>Halobacteriales</taxon>
        <taxon>Halorubellaceae</taxon>
        <taxon>Haloarchaeobius</taxon>
    </lineage>
</organism>
<dbReference type="EMBL" id="FNIA01000033">
    <property type="protein sequence ID" value="SDN39752.1"/>
    <property type="molecule type" value="Genomic_DNA"/>
</dbReference>
<feature type="region of interest" description="Disordered" evidence="1">
    <location>
        <begin position="100"/>
        <end position="119"/>
    </location>
</feature>
<keyword evidence="3" id="KW-1185">Reference proteome</keyword>
<evidence type="ECO:0000313" key="3">
    <source>
        <dbReference type="Proteomes" id="UP000199370"/>
    </source>
</evidence>
<dbReference type="OrthoDB" id="214513at2157"/>
<evidence type="ECO:0000313" key="2">
    <source>
        <dbReference type="EMBL" id="SDN39752.1"/>
    </source>
</evidence>
<dbReference type="AlphaFoldDB" id="A0A1H0B264"/>
<dbReference type="Proteomes" id="UP000199370">
    <property type="component" value="Unassembled WGS sequence"/>
</dbReference>
<dbReference type="RefSeq" id="WP_089736256.1">
    <property type="nucleotide sequence ID" value="NZ_FNIA01000033.1"/>
</dbReference>
<evidence type="ECO:0000256" key="1">
    <source>
        <dbReference type="SAM" id="MobiDB-lite"/>
    </source>
</evidence>